<dbReference type="GO" id="GO:0051082">
    <property type="term" value="F:unfolded protein binding"/>
    <property type="evidence" value="ECO:0007669"/>
    <property type="project" value="InterPro"/>
</dbReference>
<dbReference type="Pfam" id="PF01920">
    <property type="entry name" value="Prefoldin_2"/>
    <property type="match status" value="1"/>
</dbReference>
<dbReference type="InterPro" id="IPR009053">
    <property type="entry name" value="Prefoldin"/>
</dbReference>
<comment type="subunit">
    <text evidence="4">Heterohexamer of two PFD-alpha type and four PFD-beta type subunits. Component of the PAQosome complex which is responsible for the biogenesis of several protein complexes and which consists of R2TP complex members RUVBL1, RUVBL2, RPAP3 and PIH1D1, URI complex members PFDN2, PFDN6, PDRG1, UXT and URI1 as well as ASDURF, POLR2E and DNAAF10/WDR92.</text>
</comment>
<feature type="coiled-coil region" evidence="6">
    <location>
        <begin position="80"/>
        <end position="121"/>
    </location>
</feature>
<sequence length="158" mass="18220">MAEAIQKKLQSELEKYQLLQKDVSKSMSARHKLETQLTENNIVKEELDLLDSENTVYKLIGPVLVKQDLEEAKATVAKRLEYINGEIQRYETLLKEMERKLEQHREVLSSLQQEYQRAQGRTVGKVPGLCHVPAVDRYGKVYHLSPLIPIQGLSHCQH</sequence>
<organism evidence="7 8">
    <name type="scientific">Aldrovandia affinis</name>
    <dbReference type="NCBI Taxonomy" id="143900"/>
    <lineage>
        <taxon>Eukaryota</taxon>
        <taxon>Metazoa</taxon>
        <taxon>Chordata</taxon>
        <taxon>Craniata</taxon>
        <taxon>Vertebrata</taxon>
        <taxon>Euteleostomi</taxon>
        <taxon>Actinopterygii</taxon>
        <taxon>Neopterygii</taxon>
        <taxon>Teleostei</taxon>
        <taxon>Notacanthiformes</taxon>
        <taxon>Halosauridae</taxon>
        <taxon>Aldrovandia</taxon>
    </lineage>
</organism>
<comment type="caution">
    <text evidence="7">The sequence shown here is derived from an EMBL/GenBank/DDBJ whole genome shotgun (WGS) entry which is preliminary data.</text>
</comment>
<reference evidence="7" key="1">
    <citation type="journal article" date="2023" name="Science">
        <title>Genome structures resolve the early diversification of teleost fishes.</title>
        <authorList>
            <person name="Parey E."/>
            <person name="Louis A."/>
            <person name="Montfort J."/>
            <person name="Bouchez O."/>
            <person name="Roques C."/>
            <person name="Iampietro C."/>
            <person name="Lluch J."/>
            <person name="Castinel A."/>
            <person name="Donnadieu C."/>
            <person name="Desvignes T."/>
            <person name="Floi Bucao C."/>
            <person name="Jouanno E."/>
            <person name="Wen M."/>
            <person name="Mejri S."/>
            <person name="Dirks R."/>
            <person name="Jansen H."/>
            <person name="Henkel C."/>
            <person name="Chen W.J."/>
            <person name="Zahm M."/>
            <person name="Cabau C."/>
            <person name="Klopp C."/>
            <person name="Thompson A.W."/>
            <person name="Robinson-Rechavi M."/>
            <person name="Braasch I."/>
            <person name="Lecointre G."/>
            <person name="Bobe J."/>
            <person name="Postlethwait J.H."/>
            <person name="Berthelot C."/>
            <person name="Roest Crollius H."/>
            <person name="Guiguen Y."/>
        </authorList>
    </citation>
    <scope>NUCLEOTIDE SEQUENCE</scope>
    <source>
        <strain evidence="7">NC1722</strain>
    </source>
</reference>
<gene>
    <name evidence="7" type="ORF">AAFF_G00156840</name>
</gene>
<evidence type="ECO:0000256" key="3">
    <source>
        <dbReference type="ARBA" id="ARBA00024667"/>
    </source>
</evidence>
<name>A0AAD7W7V0_9TELE</name>
<proteinExistence type="inferred from homology"/>
<dbReference type="AlphaFoldDB" id="A0AAD7W7V0"/>
<keyword evidence="6" id="KW-0175">Coiled coil</keyword>
<dbReference type="GO" id="GO:0005737">
    <property type="term" value="C:cytoplasm"/>
    <property type="evidence" value="ECO:0007669"/>
    <property type="project" value="TreeGrafter"/>
</dbReference>
<accession>A0AAD7W7V0</accession>
<protein>
    <recommendedName>
        <fullName evidence="5">Prefoldin subunit 6</fullName>
    </recommendedName>
</protein>
<evidence type="ECO:0000256" key="2">
    <source>
        <dbReference type="ARBA" id="ARBA00023186"/>
    </source>
</evidence>
<dbReference type="InterPro" id="IPR002777">
    <property type="entry name" value="PFD_beta-like"/>
</dbReference>
<dbReference type="GO" id="GO:0006457">
    <property type="term" value="P:protein folding"/>
    <property type="evidence" value="ECO:0007669"/>
    <property type="project" value="InterPro"/>
</dbReference>
<dbReference type="FunFam" id="1.10.287.370:FF:000003">
    <property type="entry name" value="Prefoldin subunit 6"/>
    <property type="match status" value="1"/>
</dbReference>
<evidence type="ECO:0000256" key="1">
    <source>
        <dbReference type="ARBA" id="ARBA00008045"/>
    </source>
</evidence>
<evidence type="ECO:0000256" key="4">
    <source>
        <dbReference type="ARBA" id="ARBA00064783"/>
    </source>
</evidence>
<dbReference type="Gene3D" id="1.10.287.370">
    <property type="match status" value="1"/>
</dbReference>
<evidence type="ECO:0000313" key="8">
    <source>
        <dbReference type="Proteomes" id="UP001221898"/>
    </source>
</evidence>
<dbReference type="PANTHER" id="PTHR21431:SF0">
    <property type="entry name" value="PREFOLDIN SUBUNIT 6"/>
    <property type="match status" value="1"/>
</dbReference>
<comment type="function">
    <text evidence="3">Binds specifically to cytosolic chaperonin (c-CPN) and transfers target proteins to it. Binds to nascent polypeptide chain and promotes folding in an environment in which there are many competing pathways for nonnative proteins.</text>
</comment>
<dbReference type="PANTHER" id="PTHR21431">
    <property type="entry name" value="PREFOLDIN SUBUNIT 6"/>
    <property type="match status" value="1"/>
</dbReference>
<dbReference type="GO" id="GO:0051131">
    <property type="term" value="P:chaperone-mediated protein complex assembly"/>
    <property type="evidence" value="ECO:0007669"/>
    <property type="project" value="TreeGrafter"/>
</dbReference>
<evidence type="ECO:0000256" key="6">
    <source>
        <dbReference type="SAM" id="Coils"/>
    </source>
</evidence>
<comment type="similarity">
    <text evidence="1">Belongs to the prefoldin subunit beta family.</text>
</comment>
<keyword evidence="2" id="KW-0143">Chaperone</keyword>
<dbReference type="Proteomes" id="UP001221898">
    <property type="component" value="Unassembled WGS sequence"/>
</dbReference>
<keyword evidence="8" id="KW-1185">Reference proteome</keyword>
<dbReference type="CDD" id="cd23161">
    <property type="entry name" value="Prefoldin_6"/>
    <property type="match status" value="1"/>
</dbReference>
<evidence type="ECO:0000313" key="7">
    <source>
        <dbReference type="EMBL" id="KAJ8387446.1"/>
    </source>
</evidence>
<dbReference type="GO" id="GO:0016272">
    <property type="term" value="C:prefoldin complex"/>
    <property type="evidence" value="ECO:0007669"/>
    <property type="project" value="InterPro"/>
</dbReference>
<dbReference type="EMBL" id="JAINUG010000211">
    <property type="protein sequence ID" value="KAJ8387446.1"/>
    <property type="molecule type" value="Genomic_DNA"/>
</dbReference>
<dbReference type="GO" id="GO:0051087">
    <property type="term" value="F:protein-folding chaperone binding"/>
    <property type="evidence" value="ECO:0007669"/>
    <property type="project" value="TreeGrafter"/>
</dbReference>
<evidence type="ECO:0000256" key="5">
    <source>
        <dbReference type="ARBA" id="ARBA00067453"/>
    </source>
</evidence>
<dbReference type="SUPFAM" id="SSF46579">
    <property type="entry name" value="Prefoldin"/>
    <property type="match status" value="1"/>
</dbReference>